<accession>A0AAD7DTU4</accession>
<organism evidence="4 5">
    <name type="scientific">Mycena rosella</name>
    <name type="common">Pink bonnet</name>
    <name type="synonym">Agaricus rosellus</name>
    <dbReference type="NCBI Taxonomy" id="1033263"/>
    <lineage>
        <taxon>Eukaryota</taxon>
        <taxon>Fungi</taxon>
        <taxon>Dikarya</taxon>
        <taxon>Basidiomycota</taxon>
        <taxon>Agaricomycotina</taxon>
        <taxon>Agaricomycetes</taxon>
        <taxon>Agaricomycetidae</taxon>
        <taxon>Agaricales</taxon>
        <taxon>Marasmiineae</taxon>
        <taxon>Mycenaceae</taxon>
        <taxon>Mycena</taxon>
    </lineage>
</organism>
<keyword evidence="5" id="KW-1185">Reference proteome</keyword>
<keyword evidence="1" id="KW-0677">Repeat</keyword>
<dbReference type="InterPro" id="IPR036770">
    <property type="entry name" value="Ankyrin_rpt-contain_sf"/>
</dbReference>
<evidence type="ECO:0000256" key="3">
    <source>
        <dbReference type="PROSITE-ProRule" id="PRU00023"/>
    </source>
</evidence>
<feature type="repeat" description="ANK" evidence="3">
    <location>
        <begin position="156"/>
        <end position="188"/>
    </location>
</feature>
<reference evidence="4" key="1">
    <citation type="submission" date="2023-03" db="EMBL/GenBank/DDBJ databases">
        <title>Massive genome expansion in bonnet fungi (Mycena s.s.) driven by repeated elements and novel gene families across ecological guilds.</title>
        <authorList>
            <consortium name="Lawrence Berkeley National Laboratory"/>
            <person name="Harder C.B."/>
            <person name="Miyauchi S."/>
            <person name="Viragh M."/>
            <person name="Kuo A."/>
            <person name="Thoen E."/>
            <person name="Andreopoulos B."/>
            <person name="Lu D."/>
            <person name="Skrede I."/>
            <person name="Drula E."/>
            <person name="Henrissat B."/>
            <person name="Morin E."/>
            <person name="Kohler A."/>
            <person name="Barry K."/>
            <person name="LaButti K."/>
            <person name="Morin E."/>
            <person name="Salamov A."/>
            <person name="Lipzen A."/>
            <person name="Mereny Z."/>
            <person name="Hegedus B."/>
            <person name="Baldrian P."/>
            <person name="Stursova M."/>
            <person name="Weitz H."/>
            <person name="Taylor A."/>
            <person name="Grigoriev I.V."/>
            <person name="Nagy L.G."/>
            <person name="Martin F."/>
            <person name="Kauserud H."/>
        </authorList>
    </citation>
    <scope>NUCLEOTIDE SEQUENCE</scope>
    <source>
        <strain evidence="4">CBHHK067</strain>
    </source>
</reference>
<dbReference type="Proteomes" id="UP001221757">
    <property type="component" value="Unassembled WGS sequence"/>
</dbReference>
<comment type="caution">
    <text evidence="4">The sequence shown here is derived from an EMBL/GenBank/DDBJ whole genome shotgun (WGS) entry which is preliminary data.</text>
</comment>
<dbReference type="SUPFAM" id="SSF48403">
    <property type="entry name" value="Ankyrin repeat"/>
    <property type="match status" value="1"/>
</dbReference>
<dbReference type="AlphaFoldDB" id="A0AAD7DTU4"/>
<sequence length="330" mass="36394">MSTNCFDELPPELVLLLPRTLSLASLNALVRTCRRLREILQPELESRLSPQLGRKLLLWAAPWKPHIITKLLSPPHSISPNGYGFFSPTPLHVAAKARNRQIASLLLAAGADPAAEWDQDEYQALHLAMMNRDLDMMRLLLDHGAPIDAMWGADGCSENVLQAACSMGHMEMIHLLLDRGASLEVAGHFGTALGFAVHRDRLDVVQLLLERGADASVTVPLFILLAGGPPQPHSATLLYIAMRLRHPADRRMSRQAARPKWEGLPLGEDRKRMMALLMAHGASKDGVLETISKHLSALAKEAQHTEEEYLAVIKLMLTEAEDGMPDVLPE</sequence>
<dbReference type="SMART" id="SM00248">
    <property type="entry name" value="ANK"/>
    <property type="match status" value="4"/>
</dbReference>
<feature type="repeat" description="ANK" evidence="3">
    <location>
        <begin position="86"/>
        <end position="118"/>
    </location>
</feature>
<keyword evidence="2 3" id="KW-0040">ANK repeat</keyword>
<protein>
    <submittedName>
        <fullName evidence="4">Ankyrin repeat-containing domain protein</fullName>
    </submittedName>
</protein>
<dbReference type="PRINTS" id="PR01415">
    <property type="entry name" value="ANKYRIN"/>
</dbReference>
<feature type="repeat" description="ANK" evidence="3">
    <location>
        <begin position="188"/>
        <end position="220"/>
    </location>
</feature>
<dbReference type="EMBL" id="JARKIE010000027">
    <property type="protein sequence ID" value="KAJ7698149.1"/>
    <property type="molecule type" value="Genomic_DNA"/>
</dbReference>
<dbReference type="Gene3D" id="1.25.40.20">
    <property type="entry name" value="Ankyrin repeat-containing domain"/>
    <property type="match status" value="1"/>
</dbReference>
<dbReference type="PANTHER" id="PTHR24166">
    <property type="entry name" value="ROLLING PEBBLES, ISOFORM B"/>
    <property type="match status" value="1"/>
</dbReference>
<evidence type="ECO:0000313" key="5">
    <source>
        <dbReference type="Proteomes" id="UP001221757"/>
    </source>
</evidence>
<dbReference type="Pfam" id="PF12796">
    <property type="entry name" value="Ank_2"/>
    <property type="match status" value="2"/>
</dbReference>
<evidence type="ECO:0000256" key="1">
    <source>
        <dbReference type="ARBA" id="ARBA00022737"/>
    </source>
</evidence>
<dbReference type="PROSITE" id="PS50297">
    <property type="entry name" value="ANK_REP_REGION"/>
    <property type="match status" value="3"/>
</dbReference>
<dbReference type="PANTHER" id="PTHR24166:SF48">
    <property type="entry name" value="PROTEIN VAPYRIN"/>
    <property type="match status" value="1"/>
</dbReference>
<evidence type="ECO:0000313" key="4">
    <source>
        <dbReference type="EMBL" id="KAJ7698149.1"/>
    </source>
</evidence>
<dbReference type="InterPro" id="IPR050889">
    <property type="entry name" value="Dendritic_Spine_Reg/Scaffold"/>
</dbReference>
<dbReference type="PROSITE" id="PS50088">
    <property type="entry name" value="ANK_REPEAT"/>
    <property type="match status" value="4"/>
</dbReference>
<evidence type="ECO:0000256" key="2">
    <source>
        <dbReference type="ARBA" id="ARBA00023043"/>
    </source>
</evidence>
<feature type="repeat" description="ANK" evidence="3">
    <location>
        <begin position="120"/>
        <end position="149"/>
    </location>
</feature>
<gene>
    <name evidence="4" type="ORF">B0H17DRAFT_1197116</name>
</gene>
<dbReference type="InterPro" id="IPR002110">
    <property type="entry name" value="Ankyrin_rpt"/>
</dbReference>
<name>A0AAD7DTU4_MYCRO</name>
<proteinExistence type="predicted"/>